<reference evidence="2 3" key="1">
    <citation type="journal article" date="2015" name="Genome Biol. Evol.">
        <title>Phylogenomic analyses indicate that early fungi evolved digesting cell walls of algal ancestors of land plants.</title>
        <authorList>
            <person name="Chang Y."/>
            <person name="Wang S."/>
            <person name="Sekimoto S."/>
            <person name="Aerts A.L."/>
            <person name="Choi C."/>
            <person name="Clum A."/>
            <person name="LaButti K.M."/>
            <person name="Lindquist E.A."/>
            <person name="Yee Ngan C."/>
            <person name="Ohm R.A."/>
            <person name="Salamov A.A."/>
            <person name="Grigoriev I.V."/>
            <person name="Spatafora J.W."/>
            <person name="Berbee M.L."/>
        </authorList>
    </citation>
    <scope>NUCLEOTIDE SEQUENCE [LARGE SCALE GENOMIC DNA]</scope>
    <source>
        <strain evidence="2 3">NRRL 28638</strain>
    </source>
</reference>
<name>A0A137NR79_CONC2</name>
<keyword evidence="3" id="KW-1185">Reference proteome</keyword>
<dbReference type="AlphaFoldDB" id="A0A137NR79"/>
<dbReference type="EMBL" id="KQ964942">
    <property type="protein sequence ID" value="KXN65224.1"/>
    <property type="molecule type" value="Genomic_DNA"/>
</dbReference>
<evidence type="ECO:0000313" key="2">
    <source>
        <dbReference type="EMBL" id="KXN65224.1"/>
    </source>
</evidence>
<gene>
    <name evidence="2" type="ORF">CONCODRAFT_13267</name>
</gene>
<feature type="signal peptide" evidence="1">
    <location>
        <begin position="1"/>
        <end position="16"/>
    </location>
</feature>
<sequence length="128" mass="14633">MKLSLLALLGAASIYAQDGDGGELPPPEECPDFWDIGLFSARGFIGKTKKYLECNNINKKGCRYFIDFPPPREKTNSGCVQKQEPNIPDVMYFDYTCKDKKQVKRFEQDMIKNYNLTCYAIKKDIFGP</sequence>
<evidence type="ECO:0000313" key="3">
    <source>
        <dbReference type="Proteomes" id="UP000070444"/>
    </source>
</evidence>
<dbReference type="Proteomes" id="UP000070444">
    <property type="component" value="Unassembled WGS sequence"/>
</dbReference>
<evidence type="ECO:0000256" key="1">
    <source>
        <dbReference type="SAM" id="SignalP"/>
    </source>
</evidence>
<organism evidence="2 3">
    <name type="scientific">Conidiobolus coronatus (strain ATCC 28846 / CBS 209.66 / NRRL 28638)</name>
    <name type="common">Delacroixia coronata</name>
    <dbReference type="NCBI Taxonomy" id="796925"/>
    <lineage>
        <taxon>Eukaryota</taxon>
        <taxon>Fungi</taxon>
        <taxon>Fungi incertae sedis</taxon>
        <taxon>Zoopagomycota</taxon>
        <taxon>Entomophthoromycotina</taxon>
        <taxon>Entomophthoromycetes</taxon>
        <taxon>Entomophthorales</taxon>
        <taxon>Ancylistaceae</taxon>
        <taxon>Conidiobolus</taxon>
    </lineage>
</organism>
<proteinExistence type="predicted"/>
<feature type="chain" id="PRO_5007293969" evidence="1">
    <location>
        <begin position="17"/>
        <end position="128"/>
    </location>
</feature>
<keyword evidence="1" id="KW-0732">Signal</keyword>
<protein>
    <submittedName>
        <fullName evidence="2">Uncharacterized protein</fullName>
    </submittedName>
</protein>
<accession>A0A137NR79</accession>